<organism evidence="3 4">
    <name type="scientific">Candidatus Nitrospira kreftii</name>
    <dbReference type="NCBI Taxonomy" id="2652173"/>
    <lineage>
        <taxon>Bacteria</taxon>
        <taxon>Pseudomonadati</taxon>
        <taxon>Nitrospirota</taxon>
        <taxon>Nitrospiria</taxon>
        <taxon>Nitrospirales</taxon>
        <taxon>Nitrospiraceae</taxon>
        <taxon>Nitrospira</taxon>
    </lineage>
</organism>
<accession>A0A7S8J2M3</accession>
<feature type="compositionally biased region" description="Basic and acidic residues" evidence="1">
    <location>
        <begin position="48"/>
        <end position="66"/>
    </location>
</feature>
<dbReference type="EMBL" id="CP047423">
    <property type="protein sequence ID" value="QPD06285.1"/>
    <property type="molecule type" value="Genomic_DNA"/>
</dbReference>
<sequence length="112" mass="11602">MYSIPKVVGVMSCAFLLCFGLAGTTALAADDMQLGPSGERIGGQSGQRADKDKLQGGAGEHSDKRMGGQAGTRASKDKLKGVIADDADHRMGGQAGHKGAEDMLERPAKTKK</sequence>
<dbReference type="Proteomes" id="UP000593737">
    <property type="component" value="Chromosome"/>
</dbReference>
<feature type="chain" id="PRO_5032493112" evidence="2">
    <location>
        <begin position="29"/>
        <end position="112"/>
    </location>
</feature>
<evidence type="ECO:0000313" key="4">
    <source>
        <dbReference type="Proteomes" id="UP000593737"/>
    </source>
</evidence>
<feature type="region of interest" description="Disordered" evidence="1">
    <location>
        <begin position="33"/>
        <end position="112"/>
    </location>
</feature>
<feature type="signal peptide" evidence="2">
    <location>
        <begin position="1"/>
        <end position="28"/>
    </location>
</feature>
<protein>
    <submittedName>
        <fullName evidence="3">Uncharacterized protein</fullName>
    </submittedName>
</protein>
<evidence type="ECO:0000256" key="1">
    <source>
        <dbReference type="SAM" id="MobiDB-lite"/>
    </source>
</evidence>
<feature type="compositionally biased region" description="Basic and acidic residues" evidence="1">
    <location>
        <begin position="98"/>
        <end position="112"/>
    </location>
</feature>
<dbReference type="KEGG" id="nkf:Nkreftii_004059"/>
<evidence type="ECO:0000313" key="3">
    <source>
        <dbReference type="EMBL" id="QPD06285.1"/>
    </source>
</evidence>
<proteinExistence type="predicted"/>
<reference evidence="3 4" key="1">
    <citation type="journal article" date="2020" name="ISME J.">
        <title>Enrichment and physiological characterization of a novel comammox Nitrospira indicates ammonium inhibition of complete nitrification.</title>
        <authorList>
            <person name="Sakoula D."/>
            <person name="Koch H."/>
            <person name="Frank J."/>
            <person name="Jetten M.S.M."/>
            <person name="van Kessel M.A.H.J."/>
            <person name="Lucker S."/>
        </authorList>
    </citation>
    <scope>NUCLEOTIDE SEQUENCE [LARGE SCALE GENOMIC DNA]</scope>
    <source>
        <strain evidence="3">Comreactor17</strain>
    </source>
</reference>
<evidence type="ECO:0000256" key="2">
    <source>
        <dbReference type="SAM" id="SignalP"/>
    </source>
</evidence>
<name>A0A7S8J2M3_9BACT</name>
<keyword evidence="2" id="KW-0732">Signal</keyword>
<gene>
    <name evidence="3" type="ORF">Nkreftii_004059</name>
</gene>
<dbReference type="AlphaFoldDB" id="A0A7S8J2M3"/>